<dbReference type="RefSeq" id="XP_064704655.1">
    <property type="nucleotide sequence ID" value="XM_064847543.1"/>
</dbReference>
<name>A0AAV9N5S1_9EURO</name>
<dbReference type="GO" id="GO:0043386">
    <property type="term" value="P:mycotoxin biosynthetic process"/>
    <property type="evidence" value="ECO:0007669"/>
    <property type="project" value="InterPro"/>
</dbReference>
<accession>A0AAV9N5S1</accession>
<reference evidence="3 4" key="1">
    <citation type="submission" date="2023-08" db="EMBL/GenBank/DDBJ databases">
        <title>Black Yeasts Isolated from many extreme environments.</title>
        <authorList>
            <person name="Coleine C."/>
            <person name="Stajich J.E."/>
            <person name="Selbmann L."/>
        </authorList>
    </citation>
    <scope>NUCLEOTIDE SEQUENCE [LARGE SCALE GENOMIC DNA]</scope>
    <source>
        <strain evidence="3 4">CCFEE 5792</strain>
    </source>
</reference>
<evidence type="ECO:0000256" key="2">
    <source>
        <dbReference type="ARBA" id="ARBA00035112"/>
    </source>
</evidence>
<dbReference type="GeneID" id="89972143"/>
<dbReference type="PANTHER" id="PTHR33365">
    <property type="entry name" value="YALI0B05434P"/>
    <property type="match status" value="1"/>
</dbReference>
<dbReference type="Pfam" id="PF11807">
    <property type="entry name" value="UstYa"/>
    <property type="match status" value="1"/>
</dbReference>
<comment type="caution">
    <text evidence="3">The sequence shown here is derived from an EMBL/GenBank/DDBJ whole genome shotgun (WGS) entry which is preliminary data.</text>
</comment>
<dbReference type="InterPro" id="IPR021765">
    <property type="entry name" value="UstYa-like"/>
</dbReference>
<evidence type="ECO:0000313" key="3">
    <source>
        <dbReference type="EMBL" id="KAK5049845.1"/>
    </source>
</evidence>
<gene>
    <name evidence="3" type="ORF">LTR84_003963</name>
</gene>
<dbReference type="PANTHER" id="PTHR33365:SF4">
    <property type="entry name" value="CYCLOCHLOROTINE BIOSYNTHESIS PROTEIN O"/>
    <property type="match status" value="1"/>
</dbReference>
<evidence type="ECO:0000256" key="1">
    <source>
        <dbReference type="ARBA" id="ARBA00004685"/>
    </source>
</evidence>
<sequence>MITAPAASSVKYNSIKYNVSTAENKFVGASPEVDKAWREISYDMGDQWISNSDIEKLGMPKTSLKVAHPKTGEEGYRVGMEVFHQLHCINLLRRVTYKEYYEPLGGEFAAGPETLRHHTGNGPPIQVCFLMSEAILTELLFRSLHRDSPA</sequence>
<organism evidence="3 4">
    <name type="scientific">Exophiala bonariae</name>
    <dbReference type="NCBI Taxonomy" id="1690606"/>
    <lineage>
        <taxon>Eukaryota</taxon>
        <taxon>Fungi</taxon>
        <taxon>Dikarya</taxon>
        <taxon>Ascomycota</taxon>
        <taxon>Pezizomycotina</taxon>
        <taxon>Eurotiomycetes</taxon>
        <taxon>Chaetothyriomycetidae</taxon>
        <taxon>Chaetothyriales</taxon>
        <taxon>Herpotrichiellaceae</taxon>
        <taxon>Exophiala</taxon>
    </lineage>
</organism>
<dbReference type="Proteomes" id="UP001358417">
    <property type="component" value="Unassembled WGS sequence"/>
</dbReference>
<proteinExistence type="inferred from homology"/>
<evidence type="ECO:0000313" key="4">
    <source>
        <dbReference type="Proteomes" id="UP001358417"/>
    </source>
</evidence>
<comment type="pathway">
    <text evidence="1">Mycotoxin biosynthesis.</text>
</comment>
<dbReference type="EMBL" id="JAVRRD010000018">
    <property type="protein sequence ID" value="KAK5049845.1"/>
    <property type="molecule type" value="Genomic_DNA"/>
</dbReference>
<keyword evidence="4" id="KW-1185">Reference proteome</keyword>
<dbReference type="AlphaFoldDB" id="A0AAV9N5S1"/>
<comment type="similarity">
    <text evidence="2">Belongs to the ustYa family.</text>
</comment>
<protein>
    <submittedName>
        <fullName evidence="3">Uncharacterized protein</fullName>
    </submittedName>
</protein>